<dbReference type="InterPro" id="IPR036388">
    <property type="entry name" value="WH-like_DNA-bd_sf"/>
</dbReference>
<sequence length="94" mass="11075">MSEEATLVVQLPKVLEKQLRAHYDEMVSTAIERALEDKELYKPMVRMAALSRWLDVSTTTLQKWTREGMPTMVIDGVTLYDKRAVTRWLKQYER</sequence>
<dbReference type="AlphaFoldDB" id="A0A0H1ZGM5"/>
<reference evidence="1 6" key="1">
    <citation type="journal article" date="2015" name="PLoS ONE">
        <title>Genomic analysis reveals the molecular basis for capsule loss in the group B streptococcus population.</title>
        <authorList>
            <consortium name="DEVANI Consortium"/>
            <person name="Rosini R."/>
            <person name="Campisi E."/>
            <person name="De Chiara M."/>
            <person name="Tettelin H."/>
            <person name="Rinaudo D."/>
            <person name="Toniolo C."/>
            <person name="Metruccio M."/>
            <person name="Guidotti S."/>
            <person name="Sorensen U.B."/>
            <person name="Kilian M."/>
            <person name="Ramirez M."/>
            <person name="Janulczyk R."/>
            <person name="Donati C."/>
            <person name="Grandi G."/>
            <person name="Margarit I."/>
        </authorList>
    </citation>
    <scope>NUCLEOTIDE SEQUENCE [LARGE SCALE GENOMIC DNA]</scope>
    <source>
        <strain evidence="1 6">DK-B-USS-215</strain>
    </source>
</reference>
<dbReference type="EMBL" id="LBKL01000103">
    <property type="protein sequence ID" value="KLL34975.1"/>
    <property type="molecule type" value="Genomic_DNA"/>
</dbReference>
<dbReference type="EMBL" id="UHEW01000004">
    <property type="protein sequence ID" value="SUN25691.1"/>
    <property type="molecule type" value="Genomic_DNA"/>
</dbReference>
<evidence type="ECO:0000313" key="2">
    <source>
        <dbReference type="EMBL" id="MDK6899856.1"/>
    </source>
</evidence>
<dbReference type="GO" id="GO:0003677">
    <property type="term" value="F:DNA binding"/>
    <property type="evidence" value="ECO:0007669"/>
    <property type="project" value="UniProtKB-KW"/>
</dbReference>
<dbReference type="KEGG" id="sagg:EN73_01365"/>
<protein>
    <submittedName>
        <fullName evidence="3">DNA-binding protein</fullName>
    </submittedName>
</protein>
<evidence type="ECO:0000313" key="1">
    <source>
        <dbReference type="EMBL" id="KLL34975.1"/>
    </source>
</evidence>
<gene>
    <name evidence="3" type="ORF">NCTC8181_00853</name>
    <name evidence="4" type="ORF">NCTC8185_00681</name>
    <name evidence="5" type="ORF">NCTC9828_00102</name>
    <name evidence="2" type="ORF">QP229_07605</name>
    <name evidence="1" type="ORF">WA04_11680</name>
</gene>
<name>A0A0H1ZGM5_STRAG</name>
<dbReference type="SUPFAM" id="SSF46955">
    <property type="entry name" value="Putative DNA-binding domain"/>
    <property type="match status" value="1"/>
</dbReference>
<dbReference type="EMBL" id="UAVB01000001">
    <property type="protein sequence ID" value="SQA17875.1"/>
    <property type="molecule type" value="Genomic_DNA"/>
</dbReference>
<dbReference type="EMBL" id="UHEQ01000004">
    <property type="protein sequence ID" value="SUN13481.1"/>
    <property type="molecule type" value="Genomic_DNA"/>
</dbReference>
<reference evidence="2" key="3">
    <citation type="submission" date="2023-05" db="EMBL/GenBank/DDBJ databases">
        <title>Cataloging the Phylogenetic Diversity of Human Bladder Bacteria.</title>
        <authorList>
            <person name="Du J."/>
        </authorList>
    </citation>
    <scope>NUCLEOTIDE SEQUENCE</scope>
    <source>
        <strain evidence="2">UMB8703</strain>
    </source>
</reference>
<evidence type="ECO:0000313" key="8">
    <source>
        <dbReference type="Proteomes" id="UP000254076"/>
    </source>
</evidence>
<reference evidence="7 8" key="2">
    <citation type="submission" date="2018-06" db="EMBL/GenBank/DDBJ databases">
        <authorList>
            <consortium name="Pathogen Informatics"/>
            <person name="Doyle S."/>
        </authorList>
    </citation>
    <scope>NUCLEOTIDE SEQUENCE [LARGE SCALE GENOMIC DNA]</scope>
    <source>
        <strain evidence="3 7">NCTC8181</strain>
        <strain evidence="4 8">NCTC8185</strain>
        <strain evidence="5 9">NCTC9828</strain>
    </source>
</reference>
<dbReference type="Proteomes" id="UP000250200">
    <property type="component" value="Unassembled WGS sequence"/>
</dbReference>
<dbReference type="EMBL" id="JASOIH010000008">
    <property type="protein sequence ID" value="MDK6899856.1"/>
    <property type="molecule type" value="Genomic_DNA"/>
</dbReference>
<evidence type="ECO:0000313" key="4">
    <source>
        <dbReference type="EMBL" id="SUN13481.1"/>
    </source>
</evidence>
<evidence type="ECO:0000313" key="9">
    <source>
        <dbReference type="Proteomes" id="UP000255140"/>
    </source>
</evidence>
<dbReference type="RefSeq" id="WP_001287945.1">
    <property type="nucleotide sequence ID" value="NZ_CAACXY010000016.1"/>
</dbReference>
<evidence type="ECO:0000313" key="5">
    <source>
        <dbReference type="EMBL" id="SUN25691.1"/>
    </source>
</evidence>
<dbReference type="GeneID" id="83705651"/>
<evidence type="ECO:0000313" key="7">
    <source>
        <dbReference type="Proteomes" id="UP000250200"/>
    </source>
</evidence>
<evidence type="ECO:0000313" key="3">
    <source>
        <dbReference type="EMBL" id="SQA17875.1"/>
    </source>
</evidence>
<evidence type="ECO:0000313" key="6">
    <source>
        <dbReference type="Proteomes" id="UP000035346"/>
    </source>
</evidence>
<dbReference type="InterPro" id="IPR009061">
    <property type="entry name" value="DNA-bd_dom_put_sf"/>
</dbReference>
<dbReference type="Proteomes" id="UP000254076">
    <property type="component" value="Unassembled WGS sequence"/>
</dbReference>
<keyword evidence="3" id="KW-0238">DNA-binding</keyword>
<dbReference type="Gene3D" id="1.10.10.10">
    <property type="entry name" value="Winged helix-like DNA-binding domain superfamily/Winged helix DNA-binding domain"/>
    <property type="match status" value="1"/>
</dbReference>
<organism evidence="3 7">
    <name type="scientific">Streptococcus agalactiae</name>
    <dbReference type="NCBI Taxonomy" id="1311"/>
    <lineage>
        <taxon>Bacteria</taxon>
        <taxon>Bacillati</taxon>
        <taxon>Bacillota</taxon>
        <taxon>Bacilli</taxon>
        <taxon>Lactobacillales</taxon>
        <taxon>Streptococcaceae</taxon>
        <taxon>Streptococcus</taxon>
    </lineage>
</organism>
<accession>A0A0H1ZGM5</accession>
<dbReference type="Proteomes" id="UP000255140">
    <property type="component" value="Unassembled WGS sequence"/>
</dbReference>
<proteinExistence type="predicted"/>
<dbReference type="Proteomes" id="UP000035346">
    <property type="component" value="Unassembled WGS sequence"/>
</dbReference>
<comment type="caution">
    <text evidence="3">The sequence shown here is derived from an EMBL/GenBank/DDBJ whole genome shotgun (WGS) entry which is preliminary data.</text>
</comment>
<dbReference type="Proteomes" id="UP001230629">
    <property type="component" value="Unassembled WGS sequence"/>
</dbReference>